<comment type="caution">
    <text evidence="2">The sequence shown here is derived from an EMBL/GenBank/DDBJ whole genome shotgun (WGS) entry which is preliminary data.</text>
</comment>
<proteinExistence type="predicted"/>
<evidence type="ECO:0000313" key="2">
    <source>
        <dbReference type="EMBL" id="KAK0475954.1"/>
    </source>
</evidence>
<name>A0AA39P2H0_9AGAR</name>
<gene>
    <name evidence="2" type="ORF">EDD18DRAFT_1115682</name>
</gene>
<protein>
    <submittedName>
        <fullName evidence="2">Uncharacterized protein</fullName>
    </submittedName>
</protein>
<organism evidence="2 3">
    <name type="scientific">Armillaria luteobubalina</name>
    <dbReference type="NCBI Taxonomy" id="153913"/>
    <lineage>
        <taxon>Eukaryota</taxon>
        <taxon>Fungi</taxon>
        <taxon>Dikarya</taxon>
        <taxon>Basidiomycota</taxon>
        <taxon>Agaricomycotina</taxon>
        <taxon>Agaricomycetes</taxon>
        <taxon>Agaricomycetidae</taxon>
        <taxon>Agaricales</taxon>
        <taxon>Marasmiineae</taxon>
        <taxon>Physalacriaceae</taxon>
        <taxon>Armillaria</taxon>
    </lineage>
</organism>
<sequence>MSHHPNEKDMAALAEVLLEKLEQKRTKPNVECIDKKIKMAKHKDVHQDNHMPVAIYRYKNDRTCLARGYSGAHSRYNVNDGKYQMLAVEGQSDMHIQRGIEFNATTSQQEVYNIVFATMLEVLSMDTQVQGFKFYENDFQLFDSRWIKILSGDITKPTHLLKKGMTHTGAKKGALGGWKYIQKWAETWYFVLMHRAYQSVKLWEAREESPMSSPVPRPKPKGKKRENLMMINLKHLILLTNTPDRFEDMGHSMIRSNKEFSVDKGGSIPVSQTMQPFQLATTIQTTRSALASTGPVPLTIGTESTPSRPSLKQVHRSTTQVEQSAKHLHPQITVNCKEWFKDMSNLLEKAGQCKEVPSRH</sequence>
<keyword evidence="3" id="KW-1185">Reference proteome</keyword>
<dbReference type="Proteomes" id="UP001175228">
    <property type="component" value="Unassembled WGS sequence"/>
</dbReference>
<reference evidence="2" key="1">
    <citation type="submission" date="2023-06" db="EMBL/GenBank/DDBJ databases">
        <authorList>
            <consortium name="Lawrence Berkeley National Laboratory"/>
            <person name="Ahrendt S."/>
            <person name="Sahu N."/>
            <person name="Indic B."/>
            <person name="Wong-Bajracharya J."/>
            <person name="Merenyi Z."/>
            <person name="Ke H.-M."/>
            <person name="Monk M."/>
            <person name="Kocsube S."/>
            <person name="Drula E."/>
            <person name="Lipzen A."/>
            <person name="Balint B."/>
            <person name="Henrissat B."/>
            <person name="Andreopoulos B."/>
            <person name="Martin F.M."/>
            <person name="Harder C.B."/>
            <person name="Rigling D."/>
            <person name="Ford K.L."/>
            <person name="Foster G.D."/>
            <person name="Pangilinan J."/>
            <person name="Papanicolaou A."/>
            <person name="Barry K."/>
            <person name="LaButti K."/>
            <person name="Viragh M."/>
            <person name="Koriabine M."/>
            <person name="Yan M."/>
            <person name="Riley R."/>
            <person name="Champramary S."/>
            <person name="Plett K.L."/>
            <person name="Tsai I.J."/>
            <person name="Slot J."/>
            <person name="Sipos G."/>
            <person name="Plett J."/>
            <person name="Nagy L.G."/>
            <person name="Grigoriev I.V."/>
        </authorList>
    </citation>
    <scope>NUCLEOTIDE SEQUENCE</scope>
    <source>
        <strain evidence="2">HWK02</strain>
    </source>
</reference>
<accession>A0AA39P2H0</accession>
<dbReference type="EMBL" id="JAUEPU010000139">
    <property type="protein sequence ID" value="KAK0475954.1"/>
    <property type="molecule type" value="Genomic_DNA"/>
</dbReference>
<dbReference type="AlphaFoldDB" id="A0AA39P2H0"/>
<feature type="region of interest" description="Disordered" evidence="1">
    <location>
        <begin position="294"/>
        <end position="313"/>
    </location>
</feature>
<evidence type="ECO:0000256" key="1">
    <source>
        <dbReference type="SAM" id="MobiDB-lite"/>
    </source>
</evidence>
<evidence type="ECO:0000313" key="3">
    <source>
        <dbReference type="Proteomes" id="UP001175228"/>
    </source>
</evidence>
<feature type="compositionally biased region" description="Polar residues" evidence="1">
    <location>
        <begin position="301"/>
        <end position="313"/>
    </location>
</feature>